<dbReference type="AlphaFoldDB" id="A0A804MSH4"/>
<dbReference type="InParanoid" id="A0A804MSH4"/>
<reference evidence="2" key="2">
    <citation type="submission" date="2019-07" db="EMBL/GenBank/DDBJ databases">
        <authorList>
            <person name="Seetharam A."/>
            <person name="Woodhouse M."/>
            <person name="Cannon E."/>
        </authorList>
    </citation>
    <scope>NUCLEOTIDE SEQUENCE [LARGE SCALE GENOMIC DNA]</scope>
    <source>
        <strain evidence="2">cv. B73</strain>
    </source>
</reference>
<reference evidence="3" key="1">
    <citation type="submission" date="2015-12" db="EMBL/GenBank/DDBJ databases">
        <title>Update maize B73 reference genome by single molecule sequencing technologies.</title>
        <authorList>
            <consortium name="Maize Genome Sequencing Project"/>
            <person name="Ware D."/>
        </authorList>
    </citation>
    <scope>NUCLEOTIDE SEQUENCE [LARGE SCALE GENOMIC DNA]</scope>
    <source>
        <strain evidence="3">cv. B73</strain>
    </source>
</reference>
<dbReference type="Gramene" id="Zm00001eb108300_T001">
    <property type="protein sequence ID" value="Zm00001eb108300_P001"/>
    <property type="gene ID" value="Zm00001eb108300"/>
</dbReference>
<evidence type="ECO:0000256" key="1">
    <source>
        <dbReference type="SAM" id="MobiDB-lite"/>
    </source>
</evidence>
<sequence>MGRPSLQIDSCGCGTLMVTHTHTESASTLKALQQRRHFTHDWSFTSAAQPASGSSARRNRRTARASEDEGDPRGSPAPRPGCCRLLVQASRRGSRRRRGAGRRVRRQVPQPVLAEEGRAVHGPVHDVLRQVPGLRAVGAVRQQGRVPLLQGHEVPQEPAPQVPLGPTALREGG</sequence>
<proteinExistence type="predicted"/>
<evidence type="ECO:0000313" key="2">
    <source>
        <dbReference type="EnsemblPlants" id="Zm00001eb108300_P001"/>
    </source>
</evidence>
<keyword evidence="3" id="KW-1185">Reference proteome</keyword>
<name>A0A804MSH4_MAIZE</name>
<evidence type="ECO:0000313" key="3">
    <source>
        <dbReference type="Proteomes" id="UP000007305"/>
    </source>
</evidence>
<organism evidence="2 3">
    <name type="scientific">Zea mays</name>
    <name type="common">Maize</name>
    <dbReference type="NCBI Taxonomy" id="4577"/>
    <lineage>
        <taxon>Eukaryota</taxon>
        <taxon>Viridiplantae</taxon>
        <taxon>Streptophyta</taxon>
        <taxon>Embryophyta</taxon>
        <taxon>Tracheophyta</taxon>
        <taxon>Spermatophyta</taxon>
        <taxon>Magnoliopsida</taxon>
        <taxon>Liliopsida</taxon>
        <taxon>Poales</taxon>
        <taxon>Poaceae</taxon>
        <taxon>PACMAD clade</taxon>
        <taxon>Panicoideae</taxon>
        <taxon>Andropogonodae</taxon>
        <taxon>Andropogoneae</taxon>
        <taxon>Tripsacinae</taxon>
        <taxon>Zea</taxon>
    </lineage>
</organism>
<accession>A0A804MSH4</accession>
<dbReference type="EnsemblPlants" id="Zm00001eb108300_T001">
    <property type="protein sequence ID" value="Zm00001eb108300_P001"/>
    <property type="gene ID" value="Zm00001eb108300"/>
</dbReference>
<dbReference type="Proteomes" id="UP000007305">
    <property type="component" value="Chromosome 2"/>
</dbReference>
<reference evidence="2" key="3">
    <citation type="submission" date="2021-05" db="UniProtKB">
        <authorList>
            <consortium name="EnsemblPlants"/>
        </authorList>
    </citation>
    <scope>IDENTIFICATION</scope>
    <source>
        <strain evidence="2">cv. B73</strain>
    </source>
</reference>
<feature type="region of interest" description="Disordered" evidence="1">
    <location>
        <begin position="41"/>
        <end position="107"/>
    </location>
</feature>
<protein>
    <submittedName>
        <fullName evidence="2">Uncharacterized protein</fullName>
    </submittedName>
</protein>
<feature type="compositionally biased region" description="Basic residues" evidence="1">
    <location>
        <begin position="92"/>
        <end position="106"/>
    </location>
</feature>
<feature type="region of interest" description="Disordered" evidence="1">
    <location>
        <begin position="150"/>
        <end position="173"/>
    </location>
</feature>